<feature type="domain" description="ATP-grasp" evidence="6">
    <location>
        <begin position="123"/>
        <end position="315"/>
    </location>
</feature>
<name>A0ABN0YKP3_9ACTN</name>
<protein>
    <submittedName>
        <fullName evidence="7">ATP-grasp domain-containing protein</fullName>
    </submittedName>
</protein>
<keyword evidence="1" id="KW-0436">Ligase</keyword>
<evidence type="ECO:0000256" key="3">
    <source>
        <dbReference type="ARBA" id="ARBA00022840"/>
    </source>
</evidence>
<feature type="region of interest" description="Disordered" evidence="5">
    <location>
        <begin position="406"/>
        <end position="430"/>
    </location>
</feature>
<dbReference type="Gene3D" id="3.40.50.20">
    <property type="match status" value="1"/>
</dbReference>
<dbReference type="EMBL" id="BAAABX010000019">
    <property type="protein sequence ID" value="GAA0398136.1"/>
    <property type="molecule type" value="Genomic_DNA"/>
</dbReference>
<dbReference type="PANTHER" id="PTHR43585">
    <property type="entry name" value="FUMIPYRROLE BIOSYNTHESIS PROTEIN C"/>
    <property type="match status" value="1"/>
</dbReference>
<keyword evidence="2 4" id="KW-0547">Nucleotide-binding</keyword>
<dbReference type="PANTHER" id="PTHR43585:SF2">
    <property type="entry name" value="ATP-GRASP ENZYME FSQD"/>
    <property type="match status" value="1"/>
</dbReference>
<dbReference type="SUPFAM" id="SSF56059">
    <property type="entry name" value="Glutathione synthetase ATP-binding domain-like"/>
    <property type="match status" value="1"/>
</dbReference>
<dbReference type="Proteomes" id="UP001500879">
    <property type="component" value="Unassembled WGS sequence"/>
</dbReference>
<evidence type="ECO:0000256" key="1">
    <source>
        <dbReference type="ARBA" id="ARBA00022598"/>
    </source>
</evidence>
<dbReference type="InterPro" id="IPR041472">
    <property type="entry name" value="BL00235/CARNS1_N"/>
</dbReference>
<keyword evidence="8" id="KW-1185">Reference proteome</keyword>
<sequence>MIDPDTTLLLMGITATTPWDRDQIRRLSAQTRSRGITLVGADTPAHLRSATAEELAQVDDVVALDVHNPEACRAWAATEPPVDGVLAIGERAVLPAAVVARELGLEGNDPDVVRCVRTRDLCRQRLRDAGFPQPYSAVCEDVAGAEHFLRETLPGPWIVAPRDGLDGAGVSRVDRLDQLPGAVHGATAPDAAPYFLVETFVPGDAFSAEGVMLDGEAHVLALTRRTVTDELLTTARSQPAGLDAATAERAGETVAEALDALGVTHGLFHVGFWVNGSGIVVGDVHCRAGGEFVHALVEQTRPGLELYGMLVDDLLDCERRPLPAPAGAARADFLLAPPGRLRAVHGWDELLRHPNVLTAGLGVAPGGAVAAERDAVGRPGVFVTCAAAPDGLEGLAGRLARQIVLDVEDDDPGAEDGNAAPAPEPEPEHA</sequence>
<dbReference type="Pfam" id="PF18603">
    <property type="entry name" value="LAL_C2"/>
    <property type="match status" value="1"/>
</dbReference>
<evidence type="ECO:0000256" key="2">
    <source>
        <dbReference type="ARBA" id="ARBA00022741"/>
    </source>
</evidence>
<dbReference type="PROSITE" id="PS50975">
    <property type="entry name" value="ATP_GRASP"/>
    <property type="match status" value="1"/>
</dbReference>
<comment type="caution">
    <text evidence="7">The sequence shown here is derived from an EMBL/GenBank/DDBJ whole genome shotgun (WGS) entry which is preliminary data.</text>
</comment>
<dbReference type="RefSeq" id="WP_344022023.1">
    <property type="nucleotide sequence ID" value="NZ_BAAABX010000019.1"/>
</dbReference>
<dbReference type="InterPro" id="IPR040570">
    <property type="entry name" value="LAL_C2"/>
</dbReference>
<evidence type="ECO:0000256" key="4">
    <source>
        <dbReference type="PROSITE-ProRule" id="PRU00409"/>
    </source>
</evidence>
<dbReference type="InterPro" id="IPR052032">
    <property type="entry name" value="ATP-dep_AA_Ligase"/>
</dbReference>
<evidence type="ECO:0000259" key="6">
    <source>
        <dbReference type="PROSITE" id="PS50975"/>
    </source>
</evidence>
<evidence type="ECO:0000313" key="8">
    <source>
        <dbReference type="Proteomes" id="UP001500879"/>
    </source>
</evidence>
<evidence type="ECO:0000256" key="5">
    <source>
        <dbReference type="SAM" id="MobiDB-lite"/>
    </source>
</evidence>
<gene>
    <name evidence="7" type="ORF">GCM10010357_19080</name>
</gene>
<dbReference type="Pfam" id="PF18130">
    <property type="entry name" value="ATPgrasp_N"/>
    <property type="match status" value="1"/>
</dbReference>
<accession>A0ABN0YKP3</accession>
<evidence type="ECO:0000313" key="7">
    <source>
        <dbReference type="EMBL" id="GAA0398136.1"/>
    </source>
</evidence>
<proteinExistence type="predicted"/>
<keyword evidence="3 4" id="KW-0067">ATP-binding</keyword>
<reference evidence="7 8" key="1">
    <citation type="journal article" date="2019" name="Int. J. Syst. Evol. Microbiol.">
        <title>The Global Catalogue of Microorganisms (GCM) 10K type strain sequencing project: providing services to taxonomists for standard genome sequencing and annotation.</title>
        <authorList>
            <consortium name="The Broad Institute Genomics Platform"/>
            <consortium name="The Broad Institute Genome Sequencing Center for Infectious Disease"/>
            <person name="Wu L."/>
            <person name="Ma J."/>
        </authorList>
    </citation>
    <scope>NUCLEOTIDE SEQUENCE [LARGE SCALE GENOMIC DNA]</scope>
    <source>
        <strain evidence="7 8">JCM 4788</strain>
    </source>
</reference>
<dbReference type="Gene3D" id="3.30.470.20">
    <property type="entry name" value="ATP-grasp fold, B domain"/>
    <property type="match status" value="1"/>
</dbReference>
<dbReference type="InterPro" id="IPR011761">
    <property type="entry name" value="ATP-grasp"/>
</dbReference>
<organism evidence="7 8">
    <name type="scientific">Streptomyces luteireticuli</name>
    <dbReference type="NCBI Taxonomy" id="173858"/>
    <lineage>
        <taxon>Bacteria</taxon>
        <taxon>Bacillati</taxon>
        <taxon>Actinomycetota</taxon>
        <taxon>Actinomycetes</taxon>
        <taxon>Kitasatosporales</taxon>
        <taxon>Streptomycetaceae</taxon>
        <taxon>Streptomyces</taxon>
    </lineage>
</organism>